<dbReference type="InterPro" id="IPR007889">
    <property type="entry name" value="HTH_Psq"/>
</dbReference>
<feature type="compositionally biased region" description="Polar residues" evidence="1">
    <location>
        <begin position="448"/>
        <end position="459"/>
    </location>
</feature>
<sequence>MTRKYIKKTIKKYSDHDFQLANESVCNDCSIREAVNTFHVPYTTLNSHVNNEVLYDQVSRPTKFTKEEENYLKPAALVLQSWGIPLTIDEFLNLSKEYASFLNKSHLFPSGTPTYDWFYSFLKRHAIESVSNGSSIREAANAFHVPYTTLNSHVNNEVLYDQVGRPTKFTKEEECYLKQAALVLQSWGIPLTINEFLNLSKEYASFLNKSHLFPSGTPTYDWFYSFLKRHDNLILKKSYPVEKKRAILTEEQVDKWFELLKKVIQDNDLSNRPSMSDTISCSKVVVHRQTSKAYRIQGGTGGKAYISVMFCASAAGVLLPPFVIYKSKRLFQEWCVGGPPDTGFSNSDKILNREYLRTNYKTIEKAKFPSLLMELWNNDAIQMQTNIIKSFIKAGVFPYNPNSIDRSRIFKNKTTKNNQINNSPSSNNSRTSNAKSHVINNNPPIINTVSSPQPTASSFTSSSKAIAALNQILQQTELINSSESNDDVEDNEDEEYFPFKSTATSSIATSSMKQKNPQRYKSPAIQHHQSISSQPNKKRKNSMSKFIGFDVSDEDDNSIIDSSPADSQESLKAITSALRAVFPVPSKETSNKPPKRTVLNRNYGQIITEKHIIEQLAERKNKQSSKQSRSRSQKLNGTKRHKKEDNDRSIVSGTRSTITIQSSSSPKVTTHSSISINASSLATQHIHQPISSLSSFAKPTLDSFRSSSNYSSKSSDYLSHIYQPLYN</sequence>
<dbReference type="EMBL" id="CAJNOT010002990">
    <property type="protein sequence ID" value="CAF1357207.1"/>
    <property type="molecule type" value="Genomic_DNA"/>
</dbReference>
<dbReference type="Proteomes" id="UP000663864">
    <property type="component" value="Unassembled WGS sequence"/>
</dbReference>
<dbReference type="Pfam" id="PF05225">
    <property type="entry name" value="HTH_psq"/>
    <property type="match status" value="1"/>
</dbReference>
<evidence type="ECO:0000259" key="2">
    <source>
        <dbReference type="Pfam" id="PF05225"/>
    </source>
</evidence>
<feature type="region of interest" description="Disordered" evidence="1">
    <location>
        <begin position="411"/>
        <end position="459"/>
    </location>
</feature>
<feature type="compositionally biased region" description="Basic residues" evidence="1">
    <location>
        <begin position="628"/>
        <end position="642"/>
    </location>
</feature>
<evidence type="ECO:0000313" key="4">
    <source>
        <dbReference type="Proteomes" id="UP000663864"/>
    </source>
</evidence>
<feature type="compositionally biased region" description="Low complexity" evidence="1">
    <location>
        <begin position="652"/>
        <end position="671"/>
    </location>
</feature>
<dbReference type="AlphaFoldDB" id="A0A815HUB0"/>
<feature type="domain" description="HTH psq-type" evidence="2">
    <location>
        <begin position="126"/>
        <end position="155"/>
    </location>
</feature>
<dbReference type="GO" id="GO:0003677">
    <property type="term" value="F:DNA binding"/>
    <property type="evidence" value="ECO:0007669"/>
    <property type="project" value="InterPro"/>
</dbReference>
<evidence type="ECO:0000256" key="1">
    <source>
        <dbReference type="SAM" id="MobiDB-lite"/>
    </source>
</evidence>
<name>A0A815HUB0_9BILA</name>
<gene>
    <name evidence="3" type="ORF">ZHD862_LOCUS30878</name>
</gene>
<feature type="compositionally biased region" description="Low complexity" evidence="1">
    <location>
        <begin position="415"/>
        <end position="447"/>
    </location>
</feature>
<dbReference type="SUPFAM" id="SSF46689">
    <property type="entry name" value="Homeodomain-like"/>
    <property type="match status" value="1"/>
</dbReference>
<feature type="region of interest" description="Disordered" evidence="1">
    <location>
        <begin position="618"/>
        <end position="671"/>
    </location>
</feature>
<comment type="caution">
    <text evidence="3">The sequence shown here is derived from an EMBL/GenBank/DDBJ whole genome shotgun (WGS) entry which is preliminary data.</text>
</comment>
<organism evidence="3 4">
    <name type="scientific">Rotaria sordida</name>
    <dbReference type="NCBI Taxonomy" id="392033"/>
    <lineage>
        <taxon>Eukaryota</taxon>
        <taxon>Metazoa</taxon>
        <taxon>Spiralia</taxon>
        <taxon>Gnathifera</taxon>
        <taxon>Rotifera</taxon>
        <taxon>Eurotatoria</taxon>
        <taxon>Bdelloidea</taxon>
        <taxon>Philodinida</taxon>
        <taxon>Philodinidae</taxon>
        <taxon>Rotaria</taxon>
    </lineage>
</organism>
<reference evidence="3" key="1">
    <citation type="submission" date="2021-02" db="EMBL/GenBank/DDBJ databases">
        <authorList>
            <person name="Nowell W R."/>
        </authorList>
    </citation>
    <scope>NUCLEOTIDE SEQUENCE</scope>
</reference>
<dbReference type="InterPro" id="IPR009057">
    <property type="entry name" value="Homeodomain-like_sf"/>
</dbReference>
<feature type="compositionally biased region" description="Acidic residues" evidence="1">
    <location>
        <begin position="484"/>
        <end position="496"/>
    </location>
</feature>
<protein>
    <recommendedName>
        <fullName evidence="2">HTH psq-type domain-containing protein</fullName>
    </recommendedName>
</protein>
<evidence type="ECO:0000313" key="3">
    <source>
        <dbReference type="EMBL" id="CAF1357207.1"/>
    </source>
</evidence>
<proteinExistence type="predicted"/>
<feature type="compositionally biased region" description="Low complexity" evidence="1">
    <location>
        <begin position="501"/>
        <end position="511"/>
    </location>
</feature>
<feature type="region of interest" description="Disordered" evidence="1">
    <location>
        <begin position="481"/>
        <end position="541"/>
    </location>
</feature>
<accession>A0A815HUB0</accession>